<dbReference type="EMBL" id="CAKLBY020000003">
    <property type="protein sequence ID" value="CAK7892618.1"/>
    <property type="molecule type" value="Genomic_DNA"/>
</dbReference>
<organism evidence="2 3">
    <name type="scientific">Peronospora matthiolae</name>
    <dbReference type="NCBI Taxonomy" id="2874970"/>
    <lineage>
        <taxon>Eukaryota</taxon>
        <taxon>Sar</taxon>
        <taxon>Stramenopiles</taxon>
        <taxon>Oomycota</taxon>
        <taxon>Peronosporomycetes</taxon>
        <taxon>Peronosporales</taxon>
        <taxon>Peronosporaceae</taxon>
        <taxon>Peronospora</taxon>
    </lineage>
</organism>
<dbReference type="AlphaFoldDB" id="A0AAV1V584"/>
<dbReference type="Proteomes" id="UP001162060">
    <property type="component" value="Unassembled WGS sequence"/>
</dbReference>
<sequence length="216" mass="24152">MNALLGELHMVKVLHQQSGVCLFTHQWKWKPQAHAEGVDALVMSFTQFAREIDGGEVVQVHFDPSQTDKKDRQSSSSFMPTSSGGLVMTSLQNEIIQAVLFHERTGEAASEALKAFLQRILQRFGQVFKQELEQLQPQLQASATPTPEEREAVEAPFRRYEAELDSQLLLKSSVWMHQSRRSGIELQAFTAVNSKNKLLLASEFGSIAIIAINTAD</sequence>
<gene>
    <name evidence="2" type="ORF">PM001_LOCUS26512</name>
    <name evidence="1" type="ORF">PM001_LOCUS438</name>
</gene>
<accession>A0AAV1V584</accession>
<evidence type="ECO:0000313" key="1">
    <source>
        <dbReference type="EMBL" id="CAK7892618.1"/>
    </source>
</evidence>
<protein>
    <submittedName>
        <fullName evidence="2">Uncharacterized protein</fullName>
    </submittedName>
</protein>
<evidence type="ECO:0000313" key="3">
    <source>
        <dbReference type="Proteomes" id="UP001162060"/>
    </source>
</evidence>
<comment type="caution">
    <text evidence="2">The sequence shown here is derived from an EMBL/GenBank/DDBJ whole genome shotgun (WGS) entry which is preliminary data.</text>
</comment>
<dbReference type="EMBL" id="CAKLBY020000264">
    <property type="protein sequence ID" value="CAK7941362.1"/>
    <property type="molecule type" value="Genomic_DNA"/>
</dbReference>
<evidence type="ECO:0000313" key="2">
    <source>
        <dbReference type="EMBL" id="CAK7941362.1"/>
    </source>
</evidence>
<reference evidence="2" key="1">
    <citation type="submission" date="2024-01" db="EMBL/GenBank/DDBJ databases">
        <authorList>
            <person name="Webb A."/>
        </authorList>
    </citation>
    <scope>NUCLEOTIDE SEQUENCE</scope>
    <source>
        <strain evidence="2">Pm1</strain>
    </source>
</reference>
<proteinExistence type="predicted"/>
<name>A0AAV1V584_9STRA</name>